<keyword evidence="2" id="KW-0677">Repeat</keyword>
<protein>
    <recommendedName>
        <fullName evidence="5">Leucine-rich repeat domain-containing protein</fullName>
    </recommendedName>
</protein>
<evidence type="ECO:0000313" key="3">
    <source>
        <dbReference type="EMBL" id="MBE1589305.1"/>
    </source>
</evidence>
<name>A0ABR9M9L1_9ACTN</name>
<sequence>MARHEQPSRSVGCRRSFGSLDVLDLSDNHITVVPEWFGADNELWELPESLAGLSSLEELDASGNNLGEVQEWALHLVEEEEGS</sequence>
<gene>
    <name evidence="3" type="ORF">H4W80_007563</name>
</gene>
<evidence type="ECO:0000313" key="4">
    <source>
        <dbReference type="Proteomes" id="UP000633509"/>
    </source>
</evidence>
<dbReference type="InterPro" id="IPR001611">
    <property type="entry name" value="Leu-rich_rpt"/>
</dbReference>
<dbReference type="InterPro" id="IPR003591">
    <property type="entry name" value="Leu-rich_rpt_typical-subtyp"/>
</dbReference>
<dbReference type="RefSeq" id="WP_192789366.1">
    <property type="nucleotide sequence ID" value="NZ_JADBEK010000001.1"/>
</dbReference>
<keyword evidence="1" id="KW-0433">Leucine-rich repeat</keyword>
<accession>A0ABR9M9L1</accession>
<evidence type="ECO:0000256" key="1">
    <source>
        <dbReference type="ARBA" id="ARBA00022614"/>
    </source>
</evidence>
<dbReference type="PRINTS" id="PR00019">
    <property type="entry name" value="LEURICHRPT"/>
</dbReference>
<dbReference type="PROSITE" id="PS51450">
    <property type="entry name" value="LRR"/>
    <property type="match status" value="1"/>
</dbReference>
<dbReference type="EMBL" id="JADBEK010000001">
    <property type="protein sequence ID" value="MBE1589305.1"/>
    <property type="molecule type" value="Genomic_DNA"/>
</dbReference>
<comment type="caution">
    <text evidence="3">The sequence shown here is derived from an EMBL/GenBank/DDBJ whole genome shotgun (WGS) entry which is preliminary data.</text>
</comment>
<proteinExistence type="predicted"/>
<evidence type="ECO:0008006" key="5">
    <source>
        <dbReference type="Google" id="ProtNLM"/>
    </source>
</evidence>
<keyword evidence="4" id="KW-1185">Reference proteome</keyword>
<dbReference type="Pfam" id="PF00560">
    <property type="entry name" value="LRR_1"/>
    <property type="match status" value="2"/>
</dbReference>
<reference evidence="3 4" key="1">
    <citation type="submission" date="2020-10" db="EMBL/GenBank/DDBJ databases">
        <title>Sequencing the genomes of 1000 actinobacteria strains.</title>
        <authorList>
            <person name="Klenk H.-P."/>
        </authorList>
    </citation>
    <scope>NUCLEOTIDE SEQUENCE [LARGE SCALE GENOMIC DNA]</scope>
    <source>
        <strain evidence="3 4">DSM 43173</strain>
    </source>
</reference>
<dbReference type="Gene3D" id="3.80.10.10">
    <property type="entry name" value="Ribonuclease Inhibitor"/>
    <property type="match status" value="1"/>
</dbReference>
<dbReference type="SUPFAM" id="SSF52058">
    <property type="entry name" value="L domain-like"/>
    <property type="match status" value="1"/>
</dbReference>
<dbReference type="InterPro" id="IPR032675">
    <property type="entry name" value="LRR_dom_sf"/>
</dbReference>
<dbReference type="SMART" id="SM00369">
    <property type="entry name" value="LRR_TYP"/>
    <property type="match status" value="2"/>
</dbReference>
<dbReference type="Proteomes" id="UP000633509">
    <property type="component" value="Unassembled WGS sequence"/>
</dbReference>
<organism evidence="3 4">
    <name type="scientific">Nonomuraea angiospora</name>
    <dbReference type="NCBI Taxonomy" id="46172"/>
    <lineage>
        <taxon>Bacteria</taxon>
        <taxon>Bacillati</taxon>
        <taxon>Actinomycetota</taxon>
        <taxon>Actinomycetes</taxon>
        <taxon>Streptosporangiales</taxon>
        <taxon>Streptosporangiaceae</taxon>
        <taxon>Nonomuraea</taxon>
    </lineage>
</organism>
<evidence type="ECO:0000256" key="2">
    <source>
        <dbReference type="ARBA" id="ARBA00022737"/>
    </source>
</evidence>